<gene>
    <name evidence="3" type="ORF">ABVQ20_29675</name>
</gene>
<keyword evidence="2" id="KW-0949">S-adenosyl-L-methionine</keyword>
<keyword evidence="1 2" id="KW-0071">Autoinducer synthesis</keyword>
<proteinExistence type="inferred from homology"/>
<reference evidence="3 4" key="1">
    <citation type="submission" date="2024-06" db="EMBL/GenBank/DDBJ databases">
        <authorList>
            <person name="Kim D.-U."/>
        </authorList>
    </citation>
    <scope>NUCLEOTIDE SEQUENCE [LARGE SCALE GENOMIC DNA]</scope>
    <source>
        <strain evidence="3 4">KACC15460</strain>
    </source>
</reference>
<dbReference type="Pfam" id="PF00765">
    <property type="entry name" value="Autoind_synth"/>
    <property type="match status" value="1"/>
</dbReference>
<evidence type="ECO:0000256" key="1">
    <source>
        <dbReference type="PROSITE-ProRule" id="PRU00533"/>
    </source>
</evidence>
<accession>A0ABV2DM32</accession>
<dbReference type="Proteomes" id="UP001548832">
    <property type="component" value="Unassembled WGS sequence"/>
</dbReference>
<dbReference type="EC" id="2.3.1.184" evidence="2"/>
<comment type="caution">
    <text evidence="3">The sequence shown here is derived from an EMBL/GenBank/DDBJ whole genome shotgun (WGS) entry which is preliminary data.</text>
</comment>
<evidence type="ECO:0000313" key="3">
    <source>
        <dbReference type="EMBL" id="MET2831147.1"/>
    </source>
</evidence>
<dbReference type="Gene3D" id="3.40.630.30">
    <property type="match status" value="1"/>
</dbReference>
<organism evidence="3 4">
    <name type="scientific">Mesorhizobium shangrilense</name>
    <dbReference type="NCBI Taxonomy" id="460060"/>
    <lineage>
        <taxon>Bacteria</taxon>
        <taxon>Pseudomonadati</taxon>
        <taxon>Pseudomonadota</taxon>
        <taxon>Alphaproteobacteria</taxon>
        <taxon>Hyphomicrobiales</taxon>
        <taxon>Phyllobacteriaceae</taxon>
        <taxon>Mesorhizobium</taxon>
    </lineage>
</organism>
<dbReference type="PROSITE" id="PS51187">
    <property type="entry name" value="AUTOINDUCER_SYNTH_2"/>
    <property type="match status" value="1"/>
</dbReference>
<keyword evidence="2" id="KW-0808">Transferase</keyword>
<dbReference type="InterPro" id="IPR016181">
    <property type="entry name" value="Acyl_CoA_acyltransferase"/>
</dbReference>
<evidence type="ECO:0000313" key="4">
    <source>
        <dbReference type="Proteomes" id="UP001548832"/>
    </source>
</evidence>
<protein>
    <recommendedName>
        <fullName evidence="2">Acyl-homoserine-lactone synthase</fullName>
        <ecNumber evidence="2">2.3.1.184</ecNumber>
    </recommendedName>
    <alternativeName>
        <fullName evidence="2">Autoinducer synthesis protein</fullName>
    </alternativeName>
</protein>
<dbReference type="SUPFAM" id="SSF55729">
    <property type="entry name" value="Acyl-CoA N-acyltransferases (Nat)"/>
    <property type="match status" value="1"/>
</dbReference>
<dbReference type="RefSeq" id="WP_354463459.1">
    <property type="nucleotide sequence ID" value="NZ_JBEWSZ010000003.1"/>
</dbReference>
<dbReference type="InterPro" id="IPR001690">
    <property type="entry name" value="Autoind_synthase"/>
</dbReference>
<keyword evidence="1 2" id="KW-0673">Quorum sensing</keyword>
<keyword evidence="4" id="KW-1185">Reference proteome</keyword>
<comment type="similarity">
    <text evidence="1 2">Belongs to the autoinducer synthase family.</text>
</comment>
<comment type="catalytic activity">
    <reaction evidence="2">
        <text>a fatty acyl-[ACP] + S-adenosyl-L-methionine = an N-acyl-L-homoserine lactone + S-methyl-5'-thioadenosine + holo-[ACP] + H(+)</text>
        <dbReference type="Rhea" id="RHEA:10096"/>
        <dbReference type="Rhea" id="RHEA-COMP:9685"/>
        <dbReference type="Rhea" id="RHEA-COMP:14125"/>
        <dbReference type="ChEBI" id="CHEBI:15378"/>
        <dbReference type="ChEBI" id="CHEBI:17509"/>
        <dbReference type="ChEBI" id="CHEBI:55474"/>
        <dbReference type="ChEBI" id="CHEBI:59789"/>
        <dbReference type="ChEBI" id="CHEBI:64479"/>
        <dbReference type="ChEBI" id="CHEBI:138651"/>
        <dbReference type="EC" id="2.3.1.184"/>
    </reaction>
</comment>
<evidence type="ECO:0000256" key="2">
    <source>
        <dbReference type="RuleBase" id="RU361135"/>
    </source>
</evidence>
<sequence>MLLNGKPLPCHLGMIESSRFYVDTALGCKNAARGIQKATMALFAGVLEWSHANGYSEVATVTDLRFERILGRPGLPFSRLGTPHPMETTTAIVGIIPATMGNVIRVRPKGYEPFFVDRAPLAA</sequence>
<name>A0ABV2DM32_9HYPH</name>
<dbReference type="PRINTS" id="PR01549">
    <property type="entry name" value="AUTOINDCRSYN"/>
</dbReference>
<dbReference type="EMBL" id="JBEWSZ010000003">
    <property type="protein sequence ID" value="MET2831147.1"/>
    <property type="molecule type" value="Genomic_DNA"/>
</dbReference>